<dbReference type="Proteomes" id="UP000321917">
    <property type="component" value="Unassembled WGS sequence"/>
</dbReference>
<dbReference type="InterPro" id="IPR036873">
    <property type="entry name" value="Rhodanese-like_dom_sf"/>
</dbReference>
<name>A0A5C6QHT4_9GAMM</name>
<dbReference type="PANTHER" id="PTHR43031">
    <property type="entry name" value="FAD-DEPENDENT OXIDOREDUCTASE"/>
    <property type="match status" value="1"/>
</dbReference>
<dbReference type="RefSeq" id="WP_146799653.1">
    <property type="nucleotide sequence ID" value="NZ_VOLP01000013.1"/>
</dbReference>
<dbReference type="OrthoDB" id="9791096at2"/>
<dbReference type="SMART" id="SM00450">
    <property type="entry name" value="RHOD"/>
    <property type="match status" value="1"/>
</dbReference>
<dbReference type="SUPFAM" id="SSF52821">
    <property type="entry name" value="Rhodanese/Cell cycle control phosphatase"/>
    <property type="match status" value="1"/>
</dbReference>
<dbReference type="InterPro" id="IPR050229">
    <property type="entry name" value="GlpE_sulfurtransferase"/>
</dbReference>
<feature type="domain" description="Rhodanese" evidence="1">
    <location>
        <begin position="29"/>
        <end position="106"/>
    </location>
</feature>
<evidence type="ECO:0000313" key="3">
    <source>
        <dbReference type="EMBL" id="TWX68240.1"/>
    </source>
</evidence>
<dbReference type="Proteomes" id="UP000321525">
    <property type="component" value="Unassembled WGS sequence"/>
</dbReference>
<dbReference type="PANTHER" id="PTHR43031:SF7">
    <property type="entry name" value="NITRIC OXIDE REDUCTASE FLRD-NAD(+) REDUCTASE"/>
    <property type="match status" value="1"/>
</dbReference>
<evidence type="ECO:0000313" key="5">
    <source>
        <dbReference type="Proteomes" id="UP000321917"/>
    </source>
</evidence>
<organism evidence="3 5">
    <name type="scientific">Colwellia hornerae</name>
    <dbReference type="NCBI Taxonomy" id="89402"/>
    <lineage>
        <taxon>Bacteria</taxon>
        <taxon>Pseudomonadati</taxon>
        <taxon>Pseudomonadota</taxon>
        <taxon>Gammaproteobacteria</taxon>
        <taxon>Alteromonadales</taxon>
        <taxon>Colwelliaceae</taxon>
        <taxon>Colwellia</taxon>
    </lineage>
</organism>
<reference evidence="3 5" key="1">
    <citation type="submission" date="2019-07" db="EMBL/GenBank/DDBJ databases">
        <title>Genomes of sea-ice associated Colwellia species.</title>
        <authorList>
            <person name="Bowman J.P."/>
        </authorList>
    </citation>
    <scope>NUCLEOTIDE SEQUENCE [LARGE SCALE GENOMIC DNA]</scope>
    <source>
        <strain evidence="2 4">ACAM 607</strain>
        <strain evidence="3 5">IC036</strain>
    </source>
</reference>
<dbReference type="CDD" id="cd00158">
    <property type="entry name" value="RHOD"/>
    <property type="match status" value="1"/>
</dbReference>
<dbReference type="PROSITE" id="PS50206">
    <property type="entry name" value="RHODANESE_3"/>
    <property type="match status" value="1"/>
</dbReference>
<evidence type="ECO:0000313" key="2">
    <source>
        <dbReference type="EMBL" id="TWX59212.1"/>
    </source>
</evidence>
<protein>
    <submittedName>
        <fullName evidence="3">Rhodanese-like domain-containing protein</fullName>
    </submittedName>
</protein>
<evidence type="ECO:0000259" key="1">
    <source>
        <dbReference type="PROSITE" id="PS50206"/>
    </source>
</evidence>
<proteinExistence type="predicted"/>
<dbReference type="Gene3D" id="3.40.250.10">
    <property type="entry name" value="Rhodanese-like domain"/>
    <property type="match status" value="1"/>
</dbReference>
<comment type="caution">
    <text evidence="3">The sequence shown here is derived from an EMBL/GenBank/DDBJ whole genome shotgun (WGS) entry which is preliminary data.</text>
</comment>
<keyword evidence="4" id="KW-1185">Reference proteome</keyword>
<dbReference type="EMBL" id="VOLR01000013">
    <property type="protein sequence ID" value="TWX59212.1"/>
    <property type="molecule type" value="Genomic_DNA"/>
</dbReference>
<dbReference type="Pfam" id="PF00581">
    <property type="entry name" value="Rhodanese"/>
    <property type="match status" value="1"/>
</dbReference>
<dbReference type="AlphaFoldDB" id="A0A5C6QHT4"/>
<sequence>MLKTIPTLIAEIRKNIQTTSAQAAYLFAQTEKSLFIDVREAQEVASSPVVNSVNIPRGVLEMNIANCTSDENQRIYLHCATGGRASLAAEQLIRLGYKNVWAIICQHNDVCSAQEKN</sequence>
<dbReference type="InterPro" id="IPR001763">
    <property type="entry name" value="Rhodanese-like_dom"/>
</dbReference>
<evidence type="ECO:0000313" key="4">
    <source>
        <dbReference type="Proteomes" id="UP000321525"/>
    </source>
</evidence>
<accession>A0A5C6QHT4</accession>
<gene>
    <name evidence="2" type="ORF">ESZ26_10910</name>
    <name evidence="3" type="ORF">ESZ27_07845</name>
</gene>
<dbReference type="EMBL" id="VOLQ01000011">
    <property type="protein sequence ID" value="TWX68240.1"/>
    <property type="molecule type" value="Genomic_DNA"/>
</dbReference>